<dbReference type="Proteomes" id="UP001336835">
    <property type="component" value="Unassembled WGS sequence"/>
</dbReference>
<dbReference type="RefSeq" id="WP_330108759.1">
    <property type="nucleotide sequence ID" value="NZ_JAZDQT010000003.1"/>
</dbReference>
<gene>
    <name evidence="1" type="ORF">VRU48_15105</name>
</gene>
<organism evidence="1 2">
    <name type="scientific">Pedobacter albus</name>
    <dbReference type="NCBI Taxonomy" id="3113905"/>
    <lineage>
        <taxon>Bacteria</taxon>
        <taxon>Pseudomonadati</taxon>
        <taxon>Bacteroidota</taxon>
        <taxon>Sphingobacteriia</taxon>
        <taxon>Sphingobacteriales</taxon>
        <taxon>Sphingobacteriaceae</taxon>
        <taxon>Pedobacter</taxon>
    </lineage>
</organism>
<proteinExistence type="predicted"/>
<name>A0ABU7IAZ4_9SPHI</name>
<keyword evidence="2" id="KW-1185">Reference proteome</keyword>
<evidence type="ECO:0000313" key="1">
    <source>
        <dbReference type="EMBL" id="MEE1946451.1"/>
    </source>
</evidence>
<evidence type="ECO:0000313" key="2">
    <source>
        <dbReference type="Proteomes" id="UP001336835"/>
    </source>
</evidence>
<sequence>MKYKLDFYTEYNQFYVQDKLSWGGTASASFWTDEAYHDRLAMEEGIVGVGTECYGPIKGELEILQTA</sequence>
<accession>A0ABU7IAZ4</accession>
<dbReference type="EMBL" id="JAZDQT010000003">
    <property type="protein sequence ID" value="MEE1946451.1"/>
    <property type="molecule type" value="Genomic_DNA"/>
</dbReference>
<comment type="caution">
    <text evidence="1">The sequence shown here is derived from an EMBL/GenBank/DDBJ whole genome shotgun (WGS) entry which is preliminary data.</text>
</comment>
<protein>
    <submittedName>
        <fullName evidence="1">Uncharacterized protein</fullName>
    </submittedName>
</protein>
<reference evidence="1 2" key="1">
    <citation type="submission" date="2024-01" db="EMBL/GenBank/DDBJ databases">
        <title>Pedobacter sp. nov., isolated from fresh soil.</title>
        <authorList>
            <person name="Le N.T.T."/>
        </authorList>
    </citation>
    <scope>NUCLEOTIDE SEQUENCE [LARGE SCALE GENOMIC DNA]</scope>
    <source>
        <strain evidence="1 2">KR3-3</strain>
    </source>
</reference>